<proteinExistence type="inferred from homology"/>
<comment type="similarity">
    <text evidence="10">Belongs to the RING-type zinc finger family. ATL subfamily.</text>
</comment>
<keyword evidence="9 13" id="KW-0472">Membrane</keyword>
<evidence type="ECO:0000256" key="9">
    <source>
        <dbReference type="ARBA" id="ARBA00023136"/>
    </source>
</evidence>
<keyword evidence="16" id="KW-1185">Reference proteome</keyword>
<keyword evidence="4" id="KW-0808">Transferase</keyword>
<keyword evidence="8 13" id="KW-1133">Transmembrane helix</keyword>
<comment type="catalytic activity">
    <reaction evidence="1">
        <text>S-ubiquitinyl-[E2 ubiquitin-conjugating enzyme]-L-cysteine + [acceptor protein]-L-lysine = [E2 ubiquitin-conjugating enzyme]-L-cysteine + N(6)-ubiquitinyl-[acceptor protein]-L-lysine.</text>
        <dbReference type="EC" id="2.3.2.27"/>
    </reaction>
</comment>
<accession>A0AA88WGU5</accession>
<dbReference type="EMBL" id="JAVXUP010000563">
    <property type="protein sequence ID" value="KAK3025163.1"/>
    <property type="molecule type" value="Genomic_DNA"/>
</dbReference>
<dbReference type="PANTHER" id="PTHR46905">
    <property type="entry name" value="RING-H2 FINGER PROTEIN ATL78"/>
    <property type="match status" value="1"/>
</dbReference>
<evidence type="ECO:0000256" key="5">
    <source>
        <dbReference type="ARBA" id="ARBA00022692"/>
    </source>
</evidence>
<evidence type="ECO:0000256" key="3">
    <source>
        <dbReference type="ARBA" id="ARBA00012483"/>
    </source>
</evidence>
<evidence type="ECO:0000313" key="16">
    <source>
        <dbReference type="Proteomes" id="UP001188597"/>
    </source>
</evidence>
<evidence type="ECO:0000256" key="6">
    <source>
        <dbReference type="ARBA" id="ARBA00022723"/>
    </source>
</evidence>
<dbReference type="InterPro" id="IPR001841">
    <property type="entry name" value="Znf_RING"/>
</dbReference>
<evidence type="ECO:0000256" key="10">
    <source>
        <dbReference type="ARBA" id="ARBA00024209"/>
    </source>
</evidence>
<dbReference type="PROSITE" id="PS50089">
    <property type="entry name" value="ZF_RING_2"/>
    <property type="match status" value="1"/>
</dbReference>
<dbReference type="AlphaFoldDB" id="A0AA88WGU5"/>
<dbReference type="InterPro" id="IPR044602">
    <property type="entry name" value="ATL10/ATL72-79-like"/>
</dbReference>
<evidence type="ECO:0000256" key="1">
    <source>
        <dbReference type="ARBA" id="ARBA00000900"/>
    </source>
</evidence>
<dbReference type="Gene3D" id="3.30.40.10">
    <property type="entry name" value="Zinc/RING finger domain, C3HC4 (zinc finger)"/>
    <property type="match status" value="1"/>
</dbReference>
<keyword evidence="7" id="KW-0862">Zinc</keyword>
<keyword evidence="11" id="KW-0863">Zinc-finger</keyword>
<keyword evidence="6" id="KW-0479">Metal-binding</keyword>
<feature type="transmembrane region" description="Helical" evidence="13">
    <location>
        <begin position="49"/>
        <end position="70"/>
    </location>
</feature>
<evidence type="ECO:0000256" key="2">
    <source>
        <dbReference type="ARBA" id="ARBA00004167"/>
    </source>
</evidence>
<dbReference type="PANTHER" id="PTHR46905:SF1">
    <property type="entry name" value="RING-TYPE E3 UBIQUITIN TRANSFERASE"/>
    <property type="match status" value="1"/>
</dbReference>
<feature type="compositionally biased region" description="Low complexity" evidence="12">
    <location>
        <begin position="1"/>
        <end position="20"/>
    </location>
</feature>
<dbReference type="CDD" id="cd16461">
    <property type="entry name" value="RING-H2_EL5-like"/>
    <property type="match status" value="1"/>
</dbReference>
<dbReference type="GO" id="GO:0061630">
    <property type="term" value="F:ubiquitin protein ligase activity"/>
    <property type="evidence" value="ECO:0007669"/>
    <property type="project" value="UniProtKB-EC"/>
</dbReference>
<dbReference type="EC" id="2.3.2.27" evidence="3"/>
<evidence type="ECO:0000313" key="15">
    <source>
        <dbReference type="EMBL" id="KAK3025163.1"/>
    </source>
</evidence>
<organism evidence="15 16">
    <name type="scientific">Escallonia herrerae</name>
    <dbReference type="NCBI Taxonomy" id="1293975"/>
    <lineage>
        <taxon>Eukaryota</taxon>
        <taxon>Viridiplantae</taxon>
        <taxon>Streptophyta</taxon>
        <taxon>Embryophyta</taxon>
        <taxon>Tracheophyta</taxon>
        <taxon>Spermatophyta</taxon>
        <taxon>Magnoliopsida</taxon>
        <taxon>eudicotyledons</taxon>
        <taxon>Gunneridae</taxon>
        <taxon>Pentapetalae</taxon>
        <taxon>asterids</taxon>
        <taxon>campanulids</taxon>
        <taxon>Escalloniales</taxon>
        <taxon>Escalloniaceae</taxon>
        <taxon>Escallonia</taxon>
    </lineage>
</organism>
<dbReference type="SUPFAM" id="SSF57850">
    <property type="entry name" value="RING/U-box"/>
    <property type="match status" value="1"/>
</dbReference>
<dbReference type="SMART" id="SM00184">
    <property type="entry name" value="RING"/>
    <property type="match status" value="1"/>
</dbReference>
<dbReference type="Pfam" id="PF13639">
    <property type="entry name" value="zf-RING_2"/>
    <property type="match status" value="1"/>
</dbReference>
<evidence type="ECO:0000256" key="13">
    <source>
        <dbReference type="SAM" id="Phobius"/>
    </source>
</evidence>
<dbReference type="GO" id="GO:0016567">
    <property type="term" value="P:protein ubiquitination"/>
    <property type="evidence" value="ECO:0007669"/>
    <property type="project" value="InterPro"/>
</dbReference>
<dbReference type="InterPro" id="IPR013083">
    <property type="entry name" value="Znf_RING/FYVE/PHD"/>
</dbReference>
<reference evidence="15" key="1">
    <citation type="submission" date="2022-12" db="EMBL/GenBank/DDBJ databases">
        <title>Draft genome assemblies for two species of Escallonia (Escalloniales).</title>
        <authorList>
            <person name="Chanderbali A."/>
            <person name="Dervinis C."/>
            <person name="Anghel I."/>
            <person name="Soltis D."/>
            <person name="Soltis P."/>
            <person name="Zapata F."/>
        </authorList>
    </citation>
    <scope>NUCLEOTIDE SEQUENCE</scope>
    <source>
        <strain evidence="15">UCBG64.0493</strain>
        <tissue evidence="15">Leaf</tissue>
    </source>
</reference>
<dbReference type="Proteomes" id="UP001188597">
    <property type="component" value="Unassembled WGS sequence"/>
</dbReference>
<comment type="caution">
    <text evidence="15">The sequence shown here is derived from an EMBL/GenBank/DDBJ whole genome shotgun (WGS) entry which is preliminary data.</text>
</comment>
<dbReference type="GO" id="GO:0008270">
    <property type="term" value="F:zinc ion binding"/>
    <property type="evidence" value="ECO:0007669"/>
    <property type="project" value="UniProtKB-KW"/>
</dbReference>
<dbReference type="GO" id="GO:0016020">
    <property type="term" value="C:membrane"/>
    <property type="evidence" value="ECO:0007669"/>
    <property type="project" value="UniProtKB-SubCell"/>
</dbReference>
<evidence type="ECO:0000256" key="7">
    <source>
        <dbReference type="ARBA" id="ARBA00022833"/>
    </source>
</evidence>
<name>A0AA88WGU5_9ASTE</name>
<evidence type="ECO:0000256" key="4">
    <source>
        <dbReference type="ARBA" id="ARBA00022679"/>
    </source>
</evidence>
<gene>
    <name evidence="15" type="ORF">RJ639_043049</name>
</gene>
<evidence type="ECO:0000256" key="11">
    <source>
        <dbReference type="PROSITE-ProRule" id="PRU00175"/>
    </source>
</evidence>
<evidence type="ECO:0000256" key="12">
    <source>
        <dbReference type="SAM" id="MobiDB-lite"/>
    </source>
</evidence>
<comment type="subcellular location">
    <subcellularLocation>
        <location evidence="2">Membrane</location>
        <topology evidence="2">Single-pass membrane protein</topology>
    </subcellularLocation>
</comment>
<evidence type="ECO:0000259" key="14">
    <source>
        <dbReference type="PROSITE" id="PS50089"/>
    </source>
</evidence>
<feature type="domain" description="RING-type" evidence="14">
    <location>
        <begin position="135"/>
        <end position="177"/>
    </location>
</feature>
<sequence>MQLRLLSSTTSESLTPPSQSANYSAKCEGHRTNCPWWPYSNSRDFNANAALILIILFSALICALALNAAIRYLLRRRRRRLPADDDRAQTAGQVSVVALEQSEPKPALESTAAQIAGRPPTLVFSACPGTTLTECTICLSEFVEGEGIRVLARCNHGFHVECIQEWLTLHSSCPTCRSSSTCVLPP</sequence>
<protein>
    <recommendedName>
        <fullName evidence="3">RING-type E3 ubiquitin transferase</fullName>
        <ecNumber evidence="3">2.3.2.27</ecNumber>
    </recommendedName>
</protein>
<feature type="region of interest" description="Disordered" evidence="12">
    <location>
        <begin position="1"/>
        <end position="24"/>
    </location>
</feature>
<evidence type="ECO:0000256" key="8">
    <source>
        <dbReference type="ARBA" id="ARBA00022989"/>
    </source>
</evidence>
<keyword evidence="5 13" id="KW-0812">Transmembrane</keyword>